<protein>
    <recommendedName>
        <fullName evidence="10">Dynein light chain</fullName>
    </recommendedName>
</protein>
<evidence type="ECO:0000256" key="4">
    <source>
        <dbReference type="ARBA" id="ARBA00022490"/>
    </source>
</evidence>
<evidence type="ECO:0000256" key="8">
    <source>
        <dbReference type="ARBA" id="ARBA00023212"/>
    </source>
</evidence>
<keyword evidence="12" id="KW-1185">Reference proteome</keyword>
<sequence length="111" mass="12601">MGIEITGVNTEMKPELAGSLAKKTAQILNFEHEAVELCVTAMNQCKTEKEMAMFIKKEFDNRHGGVWHCVIGKHFGCYISHEKGCMVQFFVGEYGVLLYKSGFSLRLHLRE</sequence>
<evidence type="ECO:0000256" key="3">
    <source>
        <dbReference type="ARBA" id="ARBA00022448"/>
    </source>
</evidence>
<dbReference type="SUPFAM" id="SSF54648">
    <property type="entry name" value="DLC"/>
    <property type="match status" value="1"/>
</dbReference>
<dbReference type="Pfam" id="PF01221">
    <property type="entry name" value="Dynein_light"/>
    <property type="match status" value="1"/>
</dbReference>
<dbReference type="GO" id="GO:0005634">
    <property type="term" value="C:nucleus"/>
    <property type="evidence" value="ECO:0007669"/>
    <property type="project" value="UniProtKB-SubCell"/>
</dbReference>
<dbReference type="PANTHER" id="PTHR11886:SF35">
    <property type="entry name" value="DYNEIN LIGHT CHAIN"/>
    <property type="match status" value="1"/>
</dbReference>
<dbReference type="GO" id="GO:0051028">
    <property type="term" value="P:mRNA transport"/>
    <property type="evidence" value="ECO:0007669"/>
    <property type="project" value="UniProtKB-KW"/>
</dbReference>
<keyword evidence="4 10" id="KW-0963">Cytoplasm</keyword>
<dbReference type="PANTHER" id="PTHR11886">
    <property type="entry name" value="DYNEIN LIGHT CHAIN"/>
    <property type="match status" value="1"/>
</dbReference>
<dbReference type="GO" id="GO:0007017">
    <property type="term" value="P:microtubule-based process"/>
    <property type="evidence" value="ECO:0007669"/>
    <property type="project" value="InterPro"/>
</dbReference>
<organism evidence="11 12">
    <name type="scientific">Paragonimus heterotremus</name>
    <dbReference type="NCBI Taxonomy" id="100268"/>
    <lineage>
        <taxon>Eukaryota</taxon>
        <taxon>Metazoa</taxon>
        <taxon>Spiralia</taxon>
        <taxon>Lophotrochozoa</taxon>
        <taxon>Platyhelminthes</taxon>
        <taxon>Trematoda</taxon>
        <taxon>Digenea</taxon>
        <taxon>Plagiorchiida</taxon>
        <taxon>Troglotremata</taxon>
        <taxon>Troglotrematidae</taxon>
        <taxon>Paragonimus</taxon>
    </lineage>
</organism>
<proteinExistence type="inferred from homology"/>
<dbReference type="EMBL" id="LUCH01003426">
    <property type="protein sequence ID" value="KAF5400153.1"/>
    <property type="molecule type" value="Genomic_DNA"/>
</dbReference>
<keyword evidence="8 10" id="KW-0206">Cytoskeleton</keyword>
<comment type="subcellular location">
    <subcellularLocation>
        <location evidence="2 10">Cytoplasm</location>
        <location evidence="2 10">Cytoskeleton</location>
    </subcellularLocation>
    <subcellularLocation>
        <location evidence="1">Nucleus</location>
    </subcellularLocation>
</comment>
<keyword evidence="5 10" id="KW-0493">Microtubule</keyword>
<dbReference type="GO" id="GO:0005868">
    <property type="term" value="C:cytoplasmic dynein complex"/>
    <property type="evidence" value="ECO:0007669"/>
    <property type="project" value="TreeGrafter"/>
</dbReference>
<keyword evidence="6" id="KW-0509">mRNA transport</keyword>
<keyword evidence="7" id="KW-0653">Protein transport</keyword>
<evidence type="ECO:0000256" key="1">
    <source>
        <dbReference type="ARBA" id="ARBA00004123"/>
    </source>
</evidence>
<accession>A0A8J4T6T7</accession>
<dbReference type="AlphaFoldDB" id="A0A8J4T6T7"/>
<keyword evidence="9" id="KW-0539">Nucleus</keyword>
<keyword evidence="10" id="KW-0243">Dynein</keyword>
<keyword evidence="10" id="KW-0505">Motor protein</keyword>
<dbReference type="InterPro" id="IPR037177">
    <property type="entry name" value="DLC_sf"/>
</dbReference>
<evidence type="ECO:0000256" key="7">
    <source>
        <dbReference type="ARBA" id="ARBA00022927"/>
    </source>
</evidence>
<dbReference type="GO" id="GO:0045505">
    <property type="term" value="F:dynein intermediate chain binding"/>
    <property type="evidence" value="ECO:0007669"/>
    <property type="project" value="TreeGrafter"/>
</dbReference>
<evidence type="ECO:0000256" key="9">
    <source>
        <dbReference type="ARBA" id="ARBA00023242"/>
    </source>
</evidence>
<gene>
    <name evidence="11" type="ORF">PHET_06272</name>
</gene>
<dbReference type="SMART" id="SM01375">
    <property type="entry name" value="Dynein_light"/>
    <property type="match status" value="1"/>
</dbReference>
<evidence type="ECO:0000313" key="12">
    <source>
        <dbReference type="Proteomes" id="UP000748531"/>
    </source>
</evidence>
<name>A0A8J4T6T7_9TREM</name>
<dbReference type="FunFam" id="3.30.740.10:FF:000005">
    <property type="entry name" value="Dynein light chain"/>
    <property type="match status" value="1"/>
</dbReference>
<dbReference type="Gene3D" id="3.30.740.10">
    <property type="entry name" value="Protein Inhibitor Of Neuronal Nitric Oxide Synthase"/>
    <property type="match status" value="1"/>
</dbReference>
<reference evidence="11" key="1">
    <citation type="submission" date="2019-05" db="EMBL/GenBank/DDBJ databases">
        <title>Annotation for the trematode Paragonimus heterotremus.</title>
        <authorList>
            <person name="Choi Y.-J."/>
        </authorList>
    </citation>
    <scope>NUCLEOTIDE SEQUENCE</scope>
    <source>
        <strain evidence="11">LC</strain>
    </source>
</reference>
<comment type="similarity">
    <text evidence="10">Belongs to the dynein light chain family.</text>
</comment>
<keyword evidence="3" id="KW-0813">Transport</keyword>
<evidence type="ECO:0000256" key="10">
    <source>
        <dbReference type="RuleBase" id="RU365010"/>
    </source>
</evidence>
<evidence type="ECO:0000313" key="11">
    <source>
        <dbReference type="EMBL" id="KAF5400153.1"/>
    </source>
</evidence>
<dbReference type="InterPro" id="IPR001372">
    <property type="entry name" value="Dynein_light_chain_typ-1/2"/>
</dbReference>
<evidence type="ECO:0000256" key="6">
    <source>
        <dbReference type="ARBA" id="ARBA00022816"/>
    </source>
</evidence>
<dbReference type="GO" id="GO:0005874">
    <property type="term" value="C:microtubule"/>
    <property type="evidence" value="ECO:0007669"/>
    <property type="project" value="UniProtKB-KW"/>
</dbReference>
<evidence type="ECO:0000256" key="2">
    <source>
        <dbReference type="ARBA" id="ARBA00004245"/>
    </source>
</evidence>
<dbReference type="OrthoDB" id="10033309at2759"/>
<dbReference type="GO" id="GO:0015031">
    <property type="term" value="P:protein transport"/>
    <property type="evidence" value="ECO:0007669"/>
    <property type="project" value="UniProtKB-KW"/>
</dbReference>
<comment type="caution">
    <text evidence="11">The sequence shown here is derived from an EMBL/GenBank/DDBJ whole genome shotgun (WGS) entry which is preliminary data.</text>
</comment>
<evidence type="ECO:0000256" key="5">
    <source>
        <dbReference type="ARBA" id="ARBA00022701"/>
    </source>
</evidence>
<dbReference type="Proteomes" id="UP000748531">
    <property type="component" value="Unassembled WGS sequence"/>
</dbReference>